<accession>A0A117N1N2</accession>
<organism evidence="2 3">
    <name type="scientific">Rhizobium loti</name>
    <name type="common">Mesorhizobium loti</name>
    <dbReference type="NCBI Taxonomy" id="381"/>
    <lineage>
        <taxon>Bacteria</taxon>
        <taxon>Pseudomonadati</taxon>
        <taxon>Pseudomonadota</taxon>
        <taxon>Alphaproteobacteria</taxon>
        <taxon>Hyphomicrobiales</taxon>
        <taxon>Phyllobacteriaceae</taxon>
        <taxon>Mesorhizobium</taxon>
    </lineage>
</organism>
<evidence type="ECO:0000256" key="1">
    <source>
        <dbReference type="SAM" id="MobiDB-lite"/>
    </source>
</evidence>
<reference evidence="2 3" key="1">
    <citation type="submission" date="2015-12" db="EMBL/GenBank/DDBJ databases">
        <title>Draft genome sequence of Mesorhizobium sp. UFLA 01-765, a multitolerant efficient symbiont and plant-growth promoting strain isolated from Zn-mining soil using Leucaena leucocephala as a trap plant.</title>
        <authorList>
            <person name="Rangel W.M."/>
            <person name="Thijs S."/>
            <person name="Longatti S.M."/>
            <person name="Moreira F.M."/>
            <person name="Weyens N."/>
            <person name="Vangronsveld J."/>
            <person name="Van Hamme J.D."/>
            <person name="Bottos E.M."/>
            <person name="Rineau F."/>
        </authorList>
    </citation>
    <scope>NUCLEOTIDE SEQUENCE [LARGE SCALE GENOMIC DNA]</scope>
    <source>
        <strain evidence="2 3">UFLA 01-765</strain>
    </source>
</reference>
<evidence type="ECO:0000313" key="2">
    <source>
        <dbReference type="EMBL" id="KUM23422.1"/>
    </source>
</evidence>
<dbReference type="Proteomes" id="UP000053176">
    <property type="component" value="Unassembled WGS sequence"/>
</dbReference>
<sequence length="68" mass="7509">MTRIMSIWGGIGSDENTVGRAIFVQPGDEIDDLALLGIDQQLVDTKKRGEPRPAPSTARNIARRIPHR</sequence>
<comment type="caution">
    <text evidence="2">The sequence shown here is derived from an EMBL/GenBank/DDBJ whole genome shotgun (WGS) entry which is preliminary data.</text>
</comment>
<dbReference type="AlphaFoldDB" id="A0A117N1N2"/>
<proteinExistence type="predicted"/>
<evidence type="ECO:0000313" key="3">
    <source>
        <dbReference type="Proteomes" id="UP000053176"/>
    </source>
</evidence>
<name>A0A117N1N2_RHILI</name>
<gene>
    <name evidence="2" type="ORF">AU467_33535</name>
</gene>
<dbReference type="EMBL" id="LPWA01000165">
    <property type="protein sequence ID" value="KUM23422.1"/>
    <property type="molecule type" value="Genomic_DNA"/>
</dbReference>
<feature type="region of interest" description="Disordered" evidence="1">
    <location>
        <begin position="46"/>
        <end position="68"/>
    </location>
</feature>
<protein>
    <submittedName>
        <fullName evidence="2">Uncharacterized protein</fullName>
    </submittedName>
</protein>